<dbReference type="Proteomes" id="UP000653231">
    <property type="component" value="Unassembled WGS sequence"/>
</dbReference>
<dbReference type="Pfam" id="PF18731">
    <property type="entry name" value="HEPN_Swt1"/>
    <property type="match status" value="1"/>
</dbReference>
<keyword evidence="3" id="KW-0547">Nucleotide-binding</keyword>
<feature type="region of interest" description="Disordered" evidence="1">
    <location>
        <begin position="1010"/>
        <end position="1063"/>
    </location>
</feature>
<keyword evidence="4" id="KW-1185">Reference proteome</keyword>
<protein>
    <submittedName>
        <fullName evidence="3">ATP-binding protein</fullName>
    </submittedName>
</protein>
<organism evidence="3 4">
    <name type="scientific">Microbispora bryophytorum subsp. camponoti</name>
    <dbReference type="NCBI Taxonomy" id="1677852"/>
    <lineage>
        <taxon>Bacteria</taxon>
        <taxon>Bacillati</taxon>
        <taxon>Actinomycetota</taxon>
        <taxon>Actinomycetes</taxon>
        <taxon>Streptosporangiales</taxon>
        <taxon>Streptosporangiaceae</taxon>
        <taxon>Microbispora</taxon>
    </lineage>
</organism>
<dbReference type="InterPro" id="IPR041650">
    <property type="entry name" value="HEPN_Swt1"/>
</dbReference>
<sequence length="1138" mass="127574">MGGEGIGKEEMALSHAQRVGKGFEILAEGLEPVIDRLMQDAAPPGKDWLDLIAANEASKHGGGMKLSKHDPQLQLKVITDYRKVFHDLIGHSGQRYASELRDARNAWAHNEKLTYDDAYRILDTMERLLRAVGAATATDQVREQRDEHRTQIENKRALDRARKSASASITVSAEKLGSWRDVMIPHEDVRTGKYAQAEFAADLYHVANGKAKSPEYADPIQFFQRTYLTDGLKELLSNTARRIAGDGNAEPVFNLQTNFGGGKTHSMLAVWHLYAPGYEATDFPQPVQDMLGETPIVSGVRRVAIVGNHIETAKPTHEGGRPGINTLWGELAWQLGGQDAYDIVAESDQNRVPSGASLRQLLEAYAPCVILIDEWVAYARLLHGREDLPGGNFEGQFTFAQTLTELAKAIPGVMLIVSVPASHDPKDRNTRGNEAEVGGVRGQEALERLQNVVGRLGKHWRPATPDESFEIVRRRLFEEPTSAAKKERDFIAKALVKFYREHGAEFPNVVLDPKYEDEIKAAYPIHPELFHRLYEDWSTLERFQKTRGVLRLMSAVIYRLWQAEDPAPLIMPGSLPLGDEWVLGEVTHYLSDSWKAVVEADVDAPNSTPERIDKSRAIFAQRHITRRLARAAFLASAARTGAQQKGVERKRIWLGTALPGDIVGNFASAIHLLSEQALYFYVDGSSYWFDTQQSVNRLARDRAEEYRSHPEDVYVEIVRRLKERDAASKHKGLFGRVFPGLERGDISETNEVALSIIHPRYHFSAQNQVSPARDFATQALEARGDTPRVNQNMLVFAAADRELLGYLMDATRDYLAWDSIVNDRDLPLVPDQAAMAKKRRKTADDTVWLRLTQAYNTVIYPIWDDKTGRIGLRSVTLDDEGDVIPARVETKLRNLDQLRAVQGARLIRHDLEKKLSRVWEKGHISLGDLWQYYCRFPYLSRLRNRKVLEEGIFRVLEELTGDVEGFAVAAGYDEENGRYIELVIPGTGEYFSQLTDRSLLVELGRARAQRAREEQERQPTPTASGDGAEDLTETTGTDPFEQPTPGGSTGPGPKPPAPPAVQNTRFWGSLKVNPERYSRDLNGLAKDLLALLTAPDGVELEVEVQITARRAEGFSDDTVMKVLENLGHLKVEGKFEDR</sequence>
<dbReference type="RefSeq" id="WP_191055573.1">
    <property type="nucleotide sequence ID" value="NZ_JACXRZ010000054.1"/>
</dbReference>
<gene>
    <name evidence="3" type="ORF">IEQ31_35680</name>
</gene>
<feature type="domain" description="Swt1-like HEPN" evidence="2">
    <location>
        <begin position="21"/>
        <end position="133"/>
    </location>
</feature>
<dbReference type="InterPro" id="IPR007555">
    <property type="entry name" value="DUF499"/>
</dbReference>
<dbReference type="GO" id="GO:0005524">
    <property type="term" value="F:ATP binding"/>
    <property type="evidence" value="ECO:0007669"/>
    <property type="project" value="UniProtKB-KW"/>
</dbReference>
<reference evidence="3 4" key="1">
    <citation type="submission" date="2020-09" db="EMBL/GenBank/DDBJ databases">
        <title>Actinomycete isolated from the Camponotus japonicus Mayr.</title>
        <authorList>
            <person name="Gong X."/>
        </authorList>
    </citation>
    <scope>NUCLEOTIDE SEQUENCE [LARGE SCALE GENOMIC DNA]</scope>
    <source>
        <strain evidence="3 4">2C-HV3</strain>
    </source>
</reference>
<proteinExistence type="predicted"/>
<evidence type="ECO:0000259" key="2">
    <source>
        <dbReference type="Pfam" id="PF18731"/>
    </source>
</evidence>
<name>A0ABR8LEJ8_9ACTN</name>
<keyword evidence="3" id="KW-0067">ATP-binding</keyword>
<dbReference type="EMBL" id="JACXRZ010000054">
    <property type="protein sequence ID" value="MBD3148482.1"/>
    <property type="molecule type" value="Genomic_DNA"/>
</dbReference>
<evidence type="ECO:0000313" key="4">
    <source>
        <dbReference type="Proteomes" id="UP000653231"/>
    </source>
</evidence>
<accession>A0ABR8LEJ8</accession>
<evidence type="ECO:0000313" key="3">
    <source>
        <dbReference type="EMBL" id="MBD3148482.1"/>
    </source>
</evidence>
<dbReference type="Pfam" id="PF04465">
    <property type="entry name" value="DUF499"/>
    <property type="match status" value="1"/>
</dbReference>
<comment type="caution">
    <text evidence="3">The sequence shown here is derived from an EMBL/GenBank/DDBJ whole genome shotgun (WGS) entry which is preliminary data.</text>
</comment>
<evidence type="ECO:0000256" key="1">
    <source>
        <dbReference type="SAM" id="MobiDB-lite"/>
    </source>
</evidence>